<evidence type="ECO:0000313" key="12">
    <source>
        <dbReference type="EMBL" id="GAL93591.1"/>
    </source>
</evidence>
<keyword evidence="2" id="KW-1003">Cell membrane</keyword>
<feature type="transmembrane region" description="Helical" evidence="10">
    <location>
        <begin position="323"/>
        <end position="345"/>
    </location>
</feature>
<proteinExistence type="inferred from homology"/>
<comment type="similarity">
    <text evidence="8">Belongs to the glycosyltransferase 2 family. CrtQ subfamily.</text>
</comment>
<accession>A0A0A1VWD6</accession>
<evidence type="ECO:0000259" key="11">
    <source>
        <dbReference type="Pfam" id="PF00535"/>
    </source>
</evidence>
<evidence type="ECO:0000256" key="6">
    <source>
        <dbReference type="ARBA" id="ARBA00037281"/>
    </source>
</evidence>
<dbReference type="CDD" id="cd06423">
    <property type="entry name" value="CESA_like"/>
    <property type="match status" value="1"/>
</dbReference>
<feature type="transmembrane region" description="Helical" evidence="10">
    <location>
        <begin position="261"/>
        <end position="284"/>
    </location>
</feature>
<organism evidence="12 13">
    <name type="scientific">Microcystis aeruginosa NIES-44</name>
    <dbReference type="NCBI Taxonomy" id="449439"/>
    <lineage>
        <taxon>Bacteria</taxon>
        <taxon>Bacillati</taxon>
        <taxon>Cyanobacteriota</taxon>
        <taxon>Cyanophyceae</taxon>
        <taxon>Oscillatoriophycideae</taxon>
        <taxon>Chroococcales</taxon>
        <taxon>Microcystaceae</taxon>
        <taxon>Microcystis</taxon>
    </lineage>
</organism>
<comment type="caution">
    <text evidence="12">The sequence shown here is derived from an EMBL/GenBank/DDBJ whole genome shotgun (WGS) entry which is preliminary data.</text>
</comment>
<evidence type="ECO:0000256" key="3">
    <source>
        <dbReference type="ARBA" id="ARBA00022676"/>
    </source>
</evidence>
<evidence type="ECO:0000256" key="5">
    <source>
        <dbReference type="ARBA" id="ARBA00023136"/>
    </source>
</evidence>
<keyword evidence="5 10" id="KW-0472">Membrane</keyword>
<dbReference type="GO" id="GO:0016757">
    <property type="term" value="F:glycosyltransferase activity"/>
    <property type="evidence" value="ECO:0007669"/>
    <property type="project" value="UniProtKB-KW"/>
</dbReference>
<comment type="pathway">
    <text evidence="7">Carotenoid biosynthesis; staphyloxanthin biosynthesis; staphyloxanthin from farnesyl diphosphate: step 4/5.</text>
</comment>
<keyword evidence="10" id="KW-1133">Transmembrane helix</keyword>
<evidence type="ECO:0000256" key="7">
    <source>
        <dbReference type="ARBA" id="ARBA00037904"/>
    </source>
</evidence>
<evidence type="ECO:0000256" key="4">
    <source>
        <dbReference type="ARBA" id="ARBA00022679"/>
    </source>
</evidence>
<dbReference type="EMBL" id="BBPA01000041">
    <property type="protein sequence ID" value="GAL93591.1"/>
    <property type="molecule type" value="Genomic_DNA"/>
</dbReference>
<gene>
    <name evidence="12" type="ORF">N44_02446</name>
</gene>
<evidence type="ECO:0000256" key="9">
    <source>
        <dbReference type="ARBA" id="ARBA00040345"/>
    </source>
</evidence>
<evidence type="ECO:0000313" key="13">
    <source>
        <dbReference type="Proteomes" id="UP000030321"/>
    </source>
</evidence>
<reference evidence="13" key="1">
    <citation type="journal article" date="2015" name="Genome">
        <title>Whole Genome Sequence of the Non-Microcystin-Producing Microcystis aeruginosa Strain NIES-44.</title>
        <authorList>
            <person name="Okano K."/>
            <person name="Miyata N."/>
            <person name="Ozaki Y."/>
        </authorList>
    </citation>
    <scope>NUCLEOTIDE SEQUENCE [LARGE SCALE GENOMIC DNA]</scope>
    <source>
        <strain evidence="13">NIES-44</strain>
    </source>
</reference>
<dbReference type="InterPro" id="IPR001173">
    <property type="entry name" value="Glyco_trans_2-like"/>
</dbReference>
<sequence length="364" mass="40099">MDLMSITLVVRWLIGWGLMWRLPRLPDLSVVGSPKVSVLIPARNEESTLPNLLTALKQQTFKPYEIIVIDDQSADATPQIAEQAGVKVVQTSPLPTGWTGKNWALKTGYAASSGDILVFLDADTEPGEELLRRLVATVQHLGGLVSVQPYHRTERPYELLAVLFNLVGLMAVKLGARGGVAFGPAMATSKDDYKRVGGHDAVAGYVVEDWFMAHIYESAGLPVSAYIGHGQLDYRMYPGGLRDLVVGFDKNFATAAGEVSWLRMLAVVFWLSGLFWAAWCLPASLFGWPIVGNSSLLYNVLLYLAFAIQLAIIVWPVGSFGAIVFFFPIPVAFFIAVFLLAILNLERGQIEWKGRRISTRWQGE</sequence>
<keyword evidence="10" id="KW-0812">Transmembrane</keyword>
<evidence type="ECO:0000256" key="10">
    <source>
        <dbReference type="SAM" id="Phobius"/>
    </source>
</evidence>
<protein>
    <recommendedName>
        <fullName evidence="9">4,4'-diaponeurosporenoate glycosyltransferase</fullName>
    </recommendedName>
</protein>
<evidence type="ECO:0000256" key="8">
    <source>
        <dbReference type="ARBA" id="ARBA00038120"/>
    </source>
</evidence>
<dbReference type="PANTHER" id="PTHR43646:SF2">
    <property type="entry name" value="GLYCOSYLTRANSFERASE 2-LIKE DOMAIN-CONTAINING PROTEIN"/>
    <property type="match status" value="1"/>
</dbReference>
<dbReference type="AlphaFoldDB" id="A0A0A1VWD6"/>
<keyword evidence="4 12" id="KW-0808">Transferase</keyword>
<evidence type="ECO:0000256" key="2">
    <source>
        <dbReference type="ARBA" id="ARBA00022475"/>
    </source>
</evidence>
<feature type="domain" description="Glycosyltransferase 2-like" evidence="11">
    <location>
        <begin position="37"/>
        <end position="152"/>
    </location>
</feature>
<dbReference type="Gene3D" id="3.90.550.10">
    <property type="entry name" value="Spore Coat Polysaccharide Biosynthesis Protein SpsA, Chain A"/>
    <property type="match status" value="1"/>
</dbReference>
<dbReference type="RefSeq" id="WP_016515448.1">
    <property type="nucleotide sequence ID" value="NZ_BBPA01000041.1"/>
</dbReference>
<dbReference type="InterPro" id="IPR029044">
    <property type="entry name" value="Nucleotide-diphossugar_trans"/>
</dbReference>
<dbReference type="Proteomes" id="UP000030321">
    <property type="component" value="Unassembled WGS sequence"/>
</dbReference>
<comment type="subcellular location">
    <subcellularLocation>
        <location evidence="1">Cell membrane</location>
    </subcellularLocation>
</comment>
<feature type="transmembrane region" description="Helical" evidence="10">
    <location>
        <begin position="296"/>
        <end position="317"/>
    </location>
</feature>
<dbReference type="GO" id="GO:0005886">
    <property type="term" value="C:plasma membrane"/>
    <property type="evidence" value="ECO:0007669"/>
    <property type="project" value="UniProtKB-SubCell"/>
</dbReference>
<keyword evidence="3" id="KW-0328">Glycosyltransferase</keyword>
<name>A0A0A1VWD6_MICAE</name>
<comment type="function">
    <text evidence="6">Catalyzes the glycosylation of 4,4'-diaponeurosporenoate, i.e. the esterification of glucose at the C1'' position with the carboxyl group of 4,4'-diaponeurosporenic acid, to form glycosyl-4,4'-diaponeurosporenoate. This is a step in the biosynthesis of staphyloxanthin, an orange pigment present in most staphylococci strains.</text>
</comment>
<dbReference type="PANTHER" id="PTHR43646">
    <property type="entry name" value="GLYCOSYLTRANSFERASE"/>
    <property type="match status" value="1"/>
</dbReference>
<dbReference type="SUPFAM" id="SSF53448">
    <property type="entry name" value="Nucleotide-diphospho-sugar transferases"/>
    <property type="match status" value="1"/>
</dbReference>
<dbReference type="Pfam" id="PF00535">
    <property type="entry name" value="Glycos_transf_2"/>
    <property type="match status" value="1"/>
</dbReference>
<evidence type="ECO:0000256" key="1">
    <source>
        <dbReference type="ARBA" id="ARBA00004236"/>
    </source>
</evidence>